<dbReference type="Gramene" id="Mp8g12320.1">
    <property type="protein sequence ID" value="Mp8g12320.1.cds1"/>
    <property type="gene ID" value="Mp8g12320"/>
</dbReference>
<proteinExistence type="predicted"/>
<gene>
    <name evidence="1" type="ORF">MARPO_0083s0088</name>
</gene>
<evidence type="ECO:0000313" key="2">
    <source>
        <dbReference type="Proteomes" id="UP000244005"/>
    </source>
</evidence>
<keyword evidence="2" id="KW-1185">Reference proteome</keyword>
<accession>A0A2R6WJU4</accession>
<sequence>MMQTSDRSDTRMPLNRKAIRLKREDSEIGYLGTFSSRFHAGPDRQTLFMCTNIFSSCRLVTQTCCL</sequence>
<evidence type="ECO:0000313" key="1">
    <source>
        <dbReference type="EMBL" id="PTQ34130.1"/>
    </source>
</evidence>
<protein>
    <submittedName>
        <fullName evidence="1">Uncharacterized protein</fullName>
    </submittedName>
</protein>
<name>A0A2R6WJU4_MARPO</name>
<dbReference type="AlphaFoldDB" id="A0A2R6WJU4"/>
<organism evidence="1 2">
    <name type="scientific">Marchantia polymorpha</name>
    <name type="common">Common liverwort</name>
    <name type="synonym">Marchantia aquatica</name>
    <dbReference type="NCBI Taxonomy" id="3197"/>
    <lineage>
        <taxon>Eukaryota</taxon>
        <taxon>Viridiplantae</taxon>
        <taxon>Streptophyta</taxon>
        <taxon>Embryophyta</taxon>
        <taxon>Marchantiophyta</taxon>
        <taxon>Marchantiopsida</taxon>
        <taxon>Marchantiidae</taxon>
        <taxon>Marchantiales</taxon>
        <taxon>Marchantiaceae</taxon>
        <taxon>Marchantia</taxon>
    </lineage>
</organism>
<dbReference type="Proteomes" id="UP000244005">
    <property type="component" value="Unassembled WGS sequence"/>
</dbReference>
<reference evidence="2" key="1">
    <citation type="journal article" date="2017" name="Cell">
        <title>Insights into land plant evolution garnered from the Marchantia polymorpha genome.</title>
        <authorList>
            <person name="Bowman J.L."/>
            <person name="Kohchi T."/>
            <person name="Yamato K.T."/>
            <person name="Jenkins J."/>
            <person name="Shu S."/>
            <person name="Ishizaki K."/>
            <person name="Yamaoka S."/>
            <person name="Nishihama R."/>
            <person name="Nakamura Y."/>
            <person name="Berger F."/>
            <person name="Adam C."/>
            <person name="Aki S.S."/>
            <person name="Althoff F."/>
            <person name="Araki T."/>
            <person name="Arteaga-Vazquez M.A."/>
            <person name="Balasubrmanian S."/>
            <person name="Barry K."/>
            <person name="Bauer D."/>
            <person name="Boehm C.R."/>
            <person name="Briginshaw L."/>
            <person name="Caballero-Perez J."/>
            <person name="Catarino B."/>
            <person name="Chen F."/>
            <person name="Chiyoda S."/>
            <person name="Chovatia M."/>
            <person name="Davies K.M."/>
            <person name="Delmans M."/>
            <person name="Demura T."/>
            <person name="Dierschke T."/>
            <person name="Dolan L."/>
            <person name="Dorantes-Acosta A.E."/>
            <person name="Eklund D.M."/>
            <person name="Florent S.N."/>
            <person name="Flores-Sandoval E."/>
            <person name="Fujiyama A."/>
            <person name="Fukuzawa H."/>
            <person name="Galik B."/>
            <person name="Grimanelli D."/>
            <person name="Grimwood J."/>
            <person name="Grossniklaus U."/>
            <person name="Hamada T."/>
            <person name="Haseloff J."/>
            <person name="Hetherington A.J."/>
            <person name="Higo A."/>
            <person name="Hirakawa Y."/>
            <person name="Hundley H.N."/>
            <person name="Ikeda Y."/>
            <person name="Inoue K."/>
            <person name="Inoue S.I."/>
            <person name="Ishida S."/>
            <person name="Jia Q."/>
            <person name="Kakita M."/>
            <person name="Kanazawa T."/>
            <person name="Kawai Y."/>
            <person name="Kawashima T."/>
            <person name="Kennedy M."/>
            <person name="Kinose K."/>
            <person name="Kinoshita T."/>
            <person name="Kohara Y."/>
            <person name="Koide E."/>
            <person name="Komatsu K."/>
            <person name="Kopischke S."/>
            <person name="Kubo M."/>
            <person name="Kyozuka J."/>
            <person name="Lagercrantz U."/>
            <person name="Lin S.S."/>
            <person name="Lindquist E."/>
            <person name="Lipzen A.M."/>
            <person name="Lu C.W."/>
            <person name="De Luna E."/>
            <person name="Martienssen R.A."/>
            <person name="Minamino N."/>
            <person name="Mizutani M."/>
            <person name="Mizutani M."/>
            <person name="Mochizuki N."/>
            <person name="Monte I."/>
            <person name="Mosher R."/>
            <person name="Nagasaki H."/>
            <person name="Nakagami H."/>
            <person name="Naramoto S."/>
            <person name="Nishitani K."/>
            <person name="Ohtani M."/>
            <person name="Okamoto T."/>
            <person name="Okumura M."/>
            <person name="Phillips J."/>
            <person name="Pollak B."/>
            <person name="Reinders A."/>
            <person name="Rovekamp M."/>
            <person name="Sano R."/>
            <person name="Sawa S."/>
            <person name="Schmid M.W."/>
            <person name="Shirakawa M."/>
            <person name="Solano R."/>
            <person name="Spunde A."/>
            <person name="Suetsugu N."/>
            <person name="Sugano S."/>
            <person name="Sugiyama A."/>
            <person name="Sun R."/>
            <person name="Suzuki Y."/>
            <person name="Takenaka M."/>
            <person name="Takezawa D."/>
            <person name="Tomogane H."/>
            <person name="Tsuzuki M."/>
            <person name="Ueda T."/>
            <person name="Umeda M."/>
            <person name="Ward J.M."/>
            <person name="Watanabe Y."/>
            <person name="Yazaki K."/>
            <person name="Yokoyama R."/>
            <person name="Yoshitake Y."/>
            <person name="Yotsui I."/>
            <person name="Zachgo S."/>
            <person name="Schmutz J."/>
        </authorList>
    </citation>
    <scope>NUCLEOTIDE SEQUENCE [LARGE SCALE GENOMIC DNA]</scope>
    <source>
        <strain evidence="2">Tak-1</strain>
    </source>
</reference>
<dbReference type="EMBL" id="KZ772755">
    <property type="protein sequence ID" value="PTQ34130.1"/>
    <property type="molecule type" value="Genomic_DNA"/>
</dbReference>